<dbReference type="AlphaFoldDB" id="A0A133PVN0"/>
<sequence length="56" mass="6588">MIKCHKKDIYAHFENCEQSLSELSKIFTHSLPYLAYFKTTPPLVANKRKMSENINK</sequence>
<accession>A0A133PVN0</accession>
<gene>
    <name evidence="1" type="ORF">HMPREF3226_02496</name>
</gene>
<dbReference type="Proteomes" id="UP000070533">
    <property type="component" value="Unassembled WGS sequence"/>
</dbReference>
<keyword evidence="2" id="KW-1185">Reference proteome</keyword>
<proteinExistence type="predicted"/>
<reference evidence="2" key="1">
    <citation type="submission" date="2016-01" db="EMBL/GenBank/DDBJ databases">
        <authorList>
            <person name="Mitreva M."/>
            <person name="Pepin K.H."/>
            <person name="Mihindukulasuriya K.A."/>
            <person name="Fulton R."/>
            <person name="Fronick C."/>
            <person name="O'Laughlin M."/>
            <person name="Miner T."/>
            <person name="Herter B."/>
            <person name="Rosa B.A."/>
            <person name="Cordes M."/>
            <person name="Tomlinson C."/>
            <person name="Wollam A."/>
            <person name="Palsikar V.B."/>
            <person name="Mardis E.R."/>
            <person name="Wilson R.K."/>
        </authorList>
    </citation>
    <scope>NUCLEOTIDE SEQUENCE [LARGE SCALE GENOMIC DNA]</scope>
    <source>
        <strain evidence="2">MJR7716</strain>
    </source>
</reference>
<comment type="caution">
    <text evidence="1">The sequence shown here is derived from an EMBL/GenBank/DDBJ whole genome shotgun (WGS) entry which is preliminary data.</text>
</comment>
<organism evidence="1 2">
    <name type="scientific">Prevotella corporis</name>
    <dbReference type="NCBI Taxonomy" id="28128"/>
    <lineage>
        <taxon>Bacteria</taxon>
        <taxon>Pseudomonadati</taxon>
        <taxon>Bacteroidota</taxon>
        <taxon>Bacteroidia</taxon>
        <taxon>Bacteroidales</taxon>
        <taxon>Prevotellaceae</taxon>
        <taxon>Prevotella</taxon>
    </lineage>
</organism>
<dbReference type="EMBL" id="LRQG01000222">
    <property type="protein sequence ID" value="KXA33426.1"/>
    <property type="molecule type" value="Genomic_DNA"/>
</dbReference>
<protein>
    <submittedName>
        <fullName evidence="1">Uncharacterized protein</fullName>
    </submittedName>
</protein>
<name>A0A133PVN0_9BACT</name>
<dbReference type="PATRIC" id="fig|28128.5.peg.2565"/>
<evidence type="ECO:0000313" key="2">
    <source>
        <dbReference type="Proteomes" id="UP000070533"/>
    </source>
</evidence>
<evidence type="ECO:0000313" key="1">
    <source>
        <dbReference type="EMBL" id="KXA33426.1"/>
    </source>
</evidence>